<evidence type="ECO:0000259" key="3">
    <source>
        <dbReference type="Pfam" id="PF19343"/>
    </source>
</evidence>
<dbReference type="EMBL" id="KV722485">
    <property type="protein sequence ID" value="OCH87448.1"/>
    <property type="molecule type" value="Genomic_DNA"/>
</dbReference>
<reference evidence="4 5" key="1">
    <citation type="submission" date="2016-07" db="EMBL/GenBank/DDBJ databases">
        <title>Draft genome of the white-rot fungus Obba rivulosa 3A-2.</title>
        <authorList>
            <consortium name="DOE Joint Genome Institute"/>
            <person name="Miettinen O."/>
            <person name="Riley R."/>
            <person name="Acob R."/>
            <person name="Barry K."/>
            <person name="Cullen D."/>
            <person name="De Vries R."/>
            <person name="Hainaut M."/>
            <person name="Hatakka A."/>
            <person name="Henrissat B."/>
            <person name="Hilden K."/>
            <person name="Kuo R."/>
            <person name="Labutti K."/>
            <person name="Lipzen A."/>
            <person name="Makela M.R."/>
            <person name="Sandor L."/>
            <person name="Spatafora J.W."/>
            <person name="Grigoriev I.V."/>
            <person name="Hibbett D.S."/>
        </authorList>
    </citation>
    <scope>NUCLEOTIDE SEQUENCE [LARGE SCALE GENOMIC DNA]</scope>
    <source>
        <strain evidence="4 5">3A-2</strain>
    </source>
</reference>
<protein>
    <submittedName>
        <fullName evidence="4">Uncharacterized protein</fullName>
    </submittedName>
</protein>
<dbReference type="Pfam" id="PF14613">
    <property type="entry name" value="HAM1_C"/>
    <property type="match status" value="1"/>
</dbReference>
<dbReference type="PANTHER" id="PTHR31138">
    <property type="entry name" value="CHROMOSOME 19, WHOLE GENOME SHOTGUN SEQUENCE"/>
    <property type="match status" value="1"/>
</dbReference>
<evidence type="ECO:0000259" key="2">
    <source>
        <dbReference type="Pfam" id="PF14613"/>
    </source>
</evidence>
<feature type="domain" description="HAM1-like C-terminal" evidence="2">
    <location>
        <begin position="686"/>
        <end position="830"/>
    </location>
</feature>
<dbReference type="Pfam" id="PF19343">
    <property type="entry name" value="HAM1_N"/>
    <property type="match status" value="1"/>
</dbReference>
<name>A0A8E2DM16_9APHY</name>
<dbReference type="InterPro" id="IPR045967">
    <property type="entry name" value="HAM1-like_N"/>
</dbReference>
<feature type="region of interest" description="Disordered" evidence="1">
    <location>
        <begin position="1"/>
        <end position="27"/>
    </location>
</feature>
<dbReference type="Gene3D" id="3.15.10.10">
    <property type="entry name" value="Bactericidal permeability-increasing protein, domain 1"/>
    <property type="match status" value="1"/>
</dbReference>
<dbReference type="Proteomes" id="UP000250043">
    <property type="component" value="Unassembled WGS sequence"/>
</dbReference>
<keyword evidence="5" id="KW-1185">Reference proteome</keyword>
<dbReference type="InterPro" id="IPR027842">
    <property type="entry name" value="HAM1-like_C"/>
</dbReference>
<dbReference type="OrthoDB" id="19394at2759"/>
<sequence>MSLPHATKEVAEHPSKNSVVDPVNKQQQAADVDRKLRFFGVVQALRESRLPTNSQIDRMISYALDNSPVDTSALSPDGQQLISDMRDILETMRLMVRDKNADELFQNFIWHTRQADLSKAKKDPSELVPVDQEKAKADGQQAVQHLRTILSLILTNSEVRKLISDFGVIGRDLLARGAGKVADVARPDQERLRMVDDSAPRDEFVSEGGRTVGPNETPVLEARIPGTDTTAAQHPREPLGNGSTVKKGNGETLNGAEAMDQAQQKKDEMTERAKNEAGAQKEDFGNAVGEDPIPSDAEDVQVKKQGIFGKLRDMRDNMTDKIPDEHKDRANEHYDRAKHFLTEEYFPQERRDQFIYRLKKVLIECQKHKDYQESMEWLLNFIEEYASHGQTIVEQGKDSHQQLTSDDSLQLAVHELRTLLERFANGMSLDVIGDAIRALYNDAQQDEELRDWFRQCDAYARRVLLDPGFVLEPKCNEEANRLLDSGHRFYDDKYKQHFDNLFSSMGDFFRAMGEDPLNKRFGQDWARLTKDLLFDSEGDLKFKPELWMDIRKVILPSIIDRVGYVPIPRVEYTDDSLDLVIENLALSGRNLFPNIVSMEAHNYMKFSPYNAIADDSHHEFTLTFSQIQADMRDVAFYFKKKTGFPKLSDSGLADVLLGGEGLTITAQVISAGPDRSSVFKVKNVHVKVGGLKFSIRDSKHDTLYKTLRPLATGLVKRQLQKAIADAVTTGLEYIDGQLVGVRDRMAEAKASEDKSRTQVLQEMFQRNKDEAQSVKSKTDHKTGQFKVVSKRDSAILPQAGHPAGWVNRTQERAEAAVQGEDWRSAAFDIV</sequence>
<dbReference type="GO" id="GO:0008289">
    <property type="term" value="F:lipid binding"/>
    <property type="evidence" value="ECO:0007669"/>
    <property type="project" value="InterPro"/>
</dbReference>
<feature type="compositionally biased region" description="Basic and acidic residues" evidence="1">
    <location>
        <begin position="263"/>
        <end position="284"/>
    </location>
</feature>
<evidence type="ECO:0000313" key="4">
    <source>
        <dbReference type="EMBL" id="OCH87448.1"/>
    </source>
</evidence>
<feature type="domain" description="HAM1-like N-terminal" evidence="3">
    <location>
        <begin position="14"/>
        <end position="672"/>
    </location>
</feature>
<dbReference type="InterPro" id="IPR017943">
    <property type="entry name" value="Bactericidal_perm-incr_a/b_dom"/>
</dbReference>
<gene>
    <name evidence="4" type="ORF">OBBRIDRAFT_837378</name>
</gene>
<evidence type="ECO:0000313" key="5">
    <source>
        <dbReference type="Proteomes" id="UP000250043"/>
    </source>
</evidence>
<dbReference type="SUPFAM" id="SSF55394">
    <property type="entry name" value="Bactericidal permeability-increasing protein, BPI"/>
    <property type="match status" value="1"/>
</dbReference>
<organism evidence="4 5">
    <name type="scientific">Obba rivulosa</name>
    <dbReference type="NCBI Taxonomy" id="1052685"/>
    <lineage>
        <taxon>Eukaryota</taxon>
        <taxon>Fungi</taxon>
        <taxon>Dikarya</taxon>
        <taxon>Basidiomycota</taxon>
        <taxon>Agaricomycotina</taxon>
        <taxon>Agaricomycetes</taxon>
        <taxon>Polyporales</taxon>
        <taxon>Gelatoporiaceae</taxon>
        <taxon>Obba</taxon>
    </lineage>
</organism>
<feature type="compositionally biased region" description="Basic and acidic residues" evidence="1">
    <location>
        <begin position="1"/>
        <end position="15"/>
    </location>
</feature>
<dbReference type="AlphaFoldDB" id="A0A8E2DM16"/>
<evidence type="ECO:0000256" key="1">
    <source>
        <dbReference type="SAM" id="MobiDB-lite"/>
    </source>
</evidence>
<feature type="region of interest" description="Disordered" evidence="1">
    <location>
        <begin position="227"/>
        <end position="297"/>
    </location>
</feature>
<accession>A0A8E2DM16</accession>
<dbReference type="PANTHER" id="PTHR31138:SF1">
    <property type="entry name" value="PDZ DOMAIN-CONTAINING PROTEIN"/>
    <property type="match status" value="1"/>
</dbReference>
<feature type="region of interest" description="Disordered" evidence="1">
    <location>
        <begin position="202"/>
        <end position="221"/>
    </location>
</feature>
<proteinExistence type="predicted"/>